<evidence type="ECO:0000313" key="5">
    <source>
        <dbReference type="EMBL" id="SHE40896.1"/>
    </source>
</evidence>
<feature type="domain" description="PurM-like N-terminal" evidence="2">
    <location>
        <begin position="39"/>
        <end position="149"/>
    </location>
</feature>
<dbReference type="InterPro" id="IPR036676">
    <property type="entry name" value="PurM-like_C_sf"/>
</dbReference>
<dbReference type="SUPFAM" id="SSF55326">
    <property type="entry name" value="PurM N-terminal domain-like"/>
    <property type="match status" value="1"/>
</dbReference>
<name>A0A120MK85_ANAPI</name>
<reference evidence="6" key="2">
    <citation type="submission" date="2016-01" db="EMBL/GenBank/DDBJ databases">
        <authorList>
            <person name="Poehlein A."/>
            <person name="Schlien K."/>
            <person name="Gottschalk G."/>
            <person name="Buckel W."/>
            <person name="Daniel R."/>
        </authorList>
    </citation>
    <scope>NUCLEOTIDE SEQUENCE [LARGE SCALE GENOMIC DNA]</scope>
    <source>
        <strain evidence="6">X2</strain>
    </source>
</reference>
<dbReference type="InterPro" id="IPR011854">
    <property type="entry name" value="HypE"/>
</dbReference>
<dbReference type="EMBL" id="CP014223">
    <property type="protein sequence ID" value="AMJ40482.1"/>
    <property type="molecule type" value="Genomic_DNA"/>
</dbReference>
<dbReference type="InterPro" id="IPR010918">
    <property type="entry name" value="PurM-like_C_dom"/>
</dbReference>
<dbReference type="KEGG" id="cpro:CPRO_08820"/>
<dbReference type="EMBL" id="FQUA01000002">
    <property type="protein sequence ID" value="SHE40896.1"/>
    <property type="molecule type" value="Genomic_DNA"/>
</dbReference>
<dbReference type="Proteomes" id="UP000184204">
    <property type="component" value="Unassembled WGS sequence"/>
</dbReference>
<reference evidence="5" key="3">
    <citation type="submission" date="2016-11" db="EMBL/GenBank/DDBJ databases">
        <authorList>
            <person name="Varghese N."/>
            <person name="Submissions S."/>
        </authorList>
    </citation>
    <scope>NUCLEOTIDE SEQUENCE</scope>
    <source>
        <strain evidence="5">DSM 1682</strain>
    </source>
</reference>
<evidence type="ECO:0000259" key="3">
    <source>
        <dbReference type="Pfam" id="PF02769"/>
    </source>
</evidence>
<accession>A0A120MK85</accession>
<dbReference type="InterPro" id="IPR036921">
    <property type="entry name" value="PurM-like_N_sf"/>
</dbReference>
<dbReference type="OrthoDB" id="9801934at2"/>
<dbReference type="InterPro" id="IPR016188">
    <property type="entry name" value="PurM-like_N"/>
</dbReference>
<dbReference type="GO" id="GO:0051604">
    <property type="term" value="P:protein maturation"/>
    <property type="evidence" value="ECO:0007669"/>
    <property type="project" value="TreeGrafter"/>
</dbReference>
<organism evidence="5 7">
    <name type="scientific">Anaerotignum propionicum DSM 1682</name>
    <dbReference type="NCBI Taxonomy" id="991789"/>
    <lineage>
        <taxon>Bacteria</taxon>
        <taxon>Bacillati</taxon>
        <taxon>Bacillota</taxon>
        <taxon>Clostridia</taxon>
        <taxon>Lachnospirales</taxon>
        <taxon>Anaerotignaceae</taxon>
        <taxon>Anaerotignum</taxon>
    </lineage>
</organism>
<dbReference type="RefSeq" id="WP_066048201.1">
    <property type="nucleotide sequence ID" value="NZ_CP014223.1"/>
</dbReference>
<evidence type="ECO:0000313" key="6">
    <source>
        <dbReference type="Proteomes" id="UP000068026"/>
    </source>
</evidence>
<proteinExistence type="inferred from homology"/>
<sequence length="333" mass="36093">MTNKIKLNHGDGGTKTNELIREIFLKSYGEEGEVCLSDSFVFTTKASKLAYTTDSFVVQPVFFRGGDIGKLAICGTLNDLATAGAKPLYVSAGFIIEEGFDIEALCQIARSMGEVCKRNGVKIVTGDTKVVEKGSADGIFINTSGIGVVSEQYSPCEIEPGDEIIITGTIAEHGTAILLDRYDLAIETNIKSDCCALSHLVSDLEIMLPYIKQMKDPTRGGVATVLNEIAEYAGFNVELLENNIPISPQVKAVNEILGIDPLYLACEGRMLLVVKKGNGSKILQLLEEFCGCREAQMIGCFTADRQKLVYMQTKIGGKRVLPSLESQTVPRIC</sequence>
<feature type="domain" description="PurM-like C-terminal" evidence="3">
    <location>
        <begin position="159"/>
        <end position="305"/>
    </location>
</feature>
<dbReference type="PANTHER" id="PTHR30303:SF0">
    <property type="entry name" value="CARBAMOYL DEHYDRATASE HYPE"/>
    <property type="match status" value="1"/>
</dbReference>
<evidence type="ECO:0000256" key="1">
    <source>
        <dbReference type="ARBA" id="ARBA00006243"/>
    </source>
</evidence>
<dbReference type="Pfam" id="PF00586">
    <property type="entry name" value="AIRS"/>
    <property type="match status" value="1"/>
</dbReference>
<evidence type="ECO:0000259" key="2">
    <source>
        <dbReference type="Pfam" id="PF00586"/>
    </source>
</evidence>
<dbReference type="Gene3D" id="3.90.650.10">
    <property type="entry name" value="PurM-like C-terminal domain"/>
    <property type="match status" value="1"/>
</dbReference>
<dbReference type="PIRSF" id="PIRSF005644">
    <property type="entry name" value="Hdrgns_mtr_HypE"/>
    <property type="match status" value="1"/>
</dbReference>
<evidence type="ECO:0000313" key="4">
    <source>
        <dbReference type="EMBL" id="AMJ40482.1"/>
    </source>
</evidence>
<dbReference type="SUPFAM" id="SSF56042">
    <property type="entry name" value="PurM C-terminal domain-like"/>
    <property type="match status" value="1"/>
</dbReference>
<reference evidence="7" key="4">
    <citation type="submission" date="2016-11" db="EMBL/GenBank/DDBJ databases">
        <authorList>
            <person name="Jaros S."/>
            <person name="Januszkiewicz K."/>
            <person name="Wedrychowicz H."/>
        </authorList>
    </citation>
    <scope>NUCLEOTIDE SEQUENCE [LARGE SCALE GENOMIC DNA]</scope>
    <source>
        <strain evidence="7">DSM 1682</strain>
    </source>
</reference>
<gene>
    <name evidence="4" type="primary">hypE_2</name>
    <name evidence="4" type="ORF">CPRO_08820</name>
    <name evidence="5" type="ORF">SAMN02745151_00601</name>
</gene>
<dbReference type="AlphaFoldDB" id="A0A120MK85"/>
<reference evidence="4 6" key="1">
    <citation type="journal article" date="2016" name="Genome Announc.">
        <title>Complete Genome Sequence of the Amino Acid-Fermenting Clostridium propionicum X2 (DSM 1682).</title>
        <authorList>
            <person name="Poehlein A."/>
            <person name="Schlien K."/>
            <person name="Chowdhury N.P."/>
            <person name="Gottschalk G."/>
            <person name="Buckel W."/>
            <person name="Daniel R."/>
        </authorList>
    </citation>
    <scope>NUCLEOTIDE SEQUENCE [LARGE SCALE GENOMIC DNA]</scope>
    <source>
        <strain evidence="4 6">X2</strain>
    </source>
</reference>
<evidence type="ECO:0000313" key="7">
    <source>
        <dbReference type="Proteomes" id="UP000184204"/>
    </source>
</evidence>
<dbReference type="PANTHER" id="PTHR30303">
    <property type="entry name" value="HYDROGENASE ISOENZYMES FORMATION PROTEIN HYPE"/>
    <property type="match status" value="1"/>
</dbReference>
<dbReference type="Pfam" id="PF02769">
    <property type="entry name" value="AIRS_C"/>
    <property type="match status" value="1"/>
</dbReference>
<protein>
    <submittedName>
        <fullName evidence="4">Hydrogenase expression/formation protein HypE</fullName>
    </submittedName>
    <submittedName>
        <fullName evidence="5">Hydrogenase maturation protein, carbamoyl dehydratase HypE</fullName>
    </submittedName>
</protein>
<dbReference type="NCBIfam" id="TIGR02124">
    <property type="entry name" value="hypE"/>
    <property type="match status" value="1"/>
</dbReference>
<dbReference type="CDD" id="cd02197">
    <property type="entry name" value="HypE"/>
    <property type="match status" value="1"/>
</dbReference>
<comment type="similarity">
    <text evidence="1">Belongs to the HypE family.</text>
</comment>
<keyword evidence="6" id="KW-1185">Reference proteome</keyword>
<dbReference type="Gene3D" id="3.30.1330.10">
    <property type="entry name" value="PurM-like, N-terminal domain"/>
    <property type="match status" value="1"/>
</dbReference>
<dbReference type="Proteomes" id="UP000068026">
    <property type="component" value="Chromosome"/>
</dbReference>